<dbReference type="CDD" id="cd03259">
    <property type="entry name" value="ABC_Carb_Solutes_like"/>
    <property type="match status" value="1"/>
</dbReference>
<sequence>MIELNGVSKQYGSFSALNHINLSFKEGEFIAILGPSGCGKTTLLRLLAGFIKPSEGSIFLNEEEIASPKRLVKPEKRNIGMVFQSFALWPHLTVQEHVEFALKHHRFTKNQSKQQQEERVHDVLKMVEMEAFKHRYPSELSGGQRQRVALARAIVPEPVLLLMDEPLSALDAELRMEMRKEIQSIHQQTKATIVYVTHDQSEALAMADRIIVMNNGIVEQADTPEVIYTKPETVFVSTFVGKSNLIQGQWTKQNVFIPDGFPMVEWEDIGISQELKNQNLFPVRPEQWKIGDPTENSIVGVVSFVQFQGNEIHYNVKIEKQMLTLYSPAFQERYQPGDIVGLTLAVEKKKGDNKTNDRFAHSFRVL</sequence>
<dbReference type="STRING" id="1441095.AM592_00720"/>
<keyword evidence="2" id="KW-1003">Cell membrane</keyword>
<feature type="domain" description="ABC transporter" evidence="13">
    <location>
        <begin position="2"/>
        <end position="240"/>
    </location>
</feature>
<evidence type="ECO:0000256" key="1">
    <source>
        <dbReference type="ARBA" id="ARBA00022448"/>
    </source>
</evidence>
<evidence type="ECO:0000313" key="15">
    <source>
        <dbReference type="Proteomes" id="UP000067625"/>
    </source>
</evidence>
<dbReference type="OrthoDB" id="9790614at2"/>
<reference evidence="14 15" key="2">
    <citation type="journal article" date="2016" name="Int. J. Syst. Evol. Microbiol.">
        <title>Bacillus gobiensis sp. nov., isolated from a soil sample.</title>
        <authorList>
            <person name="Liu B."/>
            <person name="Liu G.H."/>
            <person name="Cetin S."/>
            <person name="Schumann P."/>
            <person name="Pan Z.Z."/>
            <person name="Chen Q.Q."/>
        </authorList>
    </citation>
    <scope>NUCLEOTIDE SEQUENCE [LARGE SCALE GENOMIC DNA]</scope>
    <source>
        <strain evidence="14 15">FJAT-4402</strain>
    </source>
</reference>
<organism evidence="14 15">
    <name type="scientific">Bacillus gobiensis</name>
    <dbReference type="NCBI Taxonomy" id="1441095"/>
    <lineage>
        <taxon>Bacteria</taxon>
        <taxon>Bacillati</taxon>
        <taxon>Bacillota</taxon>
        <taxon>Bacilli</taxon>
        <taxon>Bacillales</taxon>
        <taxon>Bacillaceae</taxon>
        <taxon>Bacillus</taxon>
    </lineage>
</organism>
<dbReference type="GO" id="GO:0043190">
    <property type="term" value="C:ATP-binding cassette (ABC) transporter complex"/>
    <property type="evidence" value="ECO:0007669"/>
    <property type="project" value="InterPro"/>
</dbReference>
<dbReference type="InterPro" id="IPR050093">
    <property type="entry name" value="ABC_SmlMolc_Importer"/>
</dbReference>
<dbReference type="PATRIC" id="fig|1441095.3.peg.163"/>
<evidence type="ECO:0000256" key="5">
    <source>
        <dbReference type="ARBA" id="ARBA00022840"/>
    </source>
</evidence>
<comment type="subunit">
    <text evidence="10">The complex is composed of two ATP-binding proteins (OpuCA), two transmembrane proteins (OpuCB and OpuCD) and a solute-binding protein (OpuCC).</text>
</comment>
<keyword evidence="7" id="KW-0406">Ion transport</keyword>
<evidence type="ECO:0000256" key="3">
    <source>
        <dbReference type="ARBA" id="ARBA00022496"/>
    </source>
</evidence>
<dbReference type="SUPFAM" id="SSF52540">
    <property type="entry name" value="P-loop containing nucleoside triphosphate hydrolases"/>
    <property type="match status" value="1"/>
</dbReference>
<name>A0A0M4FNQ6_9BACI</name>
<evidence type="ECO:0000259" key="13">
    <source>
        <dbReference type="PROSITE" id="PS50893"/>
    </source>
</evidence>
<keyword evidence="4" id="KW-0547">Nucleotide-binding</keyword>
<dbReference type="AlphaFoldDB" id="A0A0M4FNQ6"/>
<dbReference type="InterPro" id="IPR012340">
    <property type="entry name" value="NA-bd_OB-fold"/>
</dbReference>
<keyword evidence="5" id="KW-0067">ATP-binding</keyword>
<dbReference type="EC" id="7.6.2.9" evidence="11"/>
<evidence type="ECO:0000313" key="14">
    <source>
        <dbReference type="EMBL" id="ALC80284.1"/>
    </source>
</evidence>
<evidence type="ECO:0000256" key="2">
    <source>
        <dbReference type="ARBA" id="ARBA00022475"/>
    </source>
</evidence>
<evidence type="ECO:0000256" key="6">
    <source>
        <dbReference type="ARBA" id="ARBA00023004"/>
    </source>
</evidence>
<evidence type="ECO:0000256" key="11">
    <source>
        <dbReference type="ARBA" id="ARBA00066388"/>
    </source>
</evidence>
<dbReference type="InterPro" id="IPR013611">
    <property type="entry name" value="Transp-assoc_OB_typ2"/>
</dbReference>
<reference evidence="15" key="1">
    <citation type="submission" date="2015-08" db="EMBL/GenBank/DDBJ databases">
        <title>Genome sequencing project for genomic taxonomy and phylogenomics of Bacillus-like bacteria.</title>
        <authorList>
            <person name="Liu B."/>
            <person name="Wang J."/>
            <person name="Zhu Y."/>
            <person name="Liu G."/>
            <person name="Chen Q."/>
            <person name="Chen Z."/>
            <person name="Lan J."/>
            <person name="Che J."/>
            <person name="Ge C."/>
            <person name="Shi H."/>
            <person name="Pan Z."/>
            <person name="Liu X."/>
        </authorList>
    </citation>
    <scope>NUCLEOTIDE SEQUENCE [LARGE SCALE GENOMIC DNA]</scope>
    <source>
        <strain evidence="15">FJAT-4402</strain>
    </source>
</reference>
<dbReference type="GO" id="GO:0016887">
    <property type="term" value="F:ATP hydrolysis activity"/>
    <property type="evidence" value="ECO:0007669"/>
    <property type="project" value="InterPro"/>
</dbReference>
<dbReference type="Gene3D" id="2.40.50.140">
    <property type="entry name" value="Nucleic acid-binding proteins"/>
    <property type="match status" value="1"/>
</dbReference>
<evidence type="ECO:0000256" key="10">
    <source>
        <dbReference type="ARBA" id="ARBA00063934"/>
    </source>
</evidence>
<dbReference type="GO" id="GO:0015418">
    <property type="term" value="F:ABC-type quaternary ammonium compound transporting activity"/>
    <property type="evidence" value="ECO:0007669"/>
    <property type="project" value="UniProtKB-EC"/>
</dbReference>
<dbReference type="FunFam" id="3.40.50.300:FF:000425">
    <property type="entry name" value="Probable ABC transporter, ATP-binding subunit"/>
    <property type="match status" value="1"/>
</dbReference>
<dbReference type="InterPro" id="IPR015853">
    <property type="entry name" value="ABC_transpr_FbpC"/>
</dbReference>
<gene>
    <name evidence="14" type="ORF">AM592_00720</name>
</gene>
<evidence type="ECO:0000256" key="8">
    <source>
        <dbReference type="ARBA" id="ARBA00023136"/>
    </source>
</evidence>
<dbReference type="PANTHER" id="PTHR42781">
    <property type="entry name" value="SPERMIDINE/PUTRESCINE IMPORT ATP-BINDING PROTEIN POTA"/>
    <property type="match status" value="1"/>
</dbReference>
<evidence type="ECO:0000256" key="7">
    <source>
        <dbReference type="ARBA" id="ARBA00023065"/>
    </source>
</evidence>
<keyword evidence="15" id="KW-1185">Reference proteome</keyword>
<dbReference type="SUPFAM" id="SSF50331">
    <property type="entry name" value="MOP-like"/>
    <property type="match status" value="1"/>
</dbReference>
<dbReference type="GO" id="GO:0015408">
    <property type="term" value="F:ABC-type ferric iron transporter activity"/>
    <property type="evidence" value="ECO:0007669"/>
    <property type="project" value="InterPro"/>
</dbReference>
<dbReference type="Proteomes" id="UP000067625">
    <property type="component" value="Chromosome"/>
</dbReference>
<keyword evidence="3" id="KW-0410">Iron transport</keyword>
<dbReference type="EMBL" id="CP012600">
    <property type="protein sequence ID" value="ALC80284.1"/>
    <property type="molecule type" value="Genomic_DNA"/>
</dbReference>
<keyword evidence="8" id="KW-0472">Membrane</keyword>
<dbReference type="SMART" id="SM00382">
    <property type="entry name" value="AAA"/>
    <property type="match status" value="1"/>
</dbReference>
<protein>
    <recommendedName>
        <fullName evidence="12">Carnitine transport ATP-binding protein OpuCA</fullName>
        <ecNumber evidence="11">7.6.2.9</ecNumber>
    </recommendedName>
</protein>
<accession>A0A0M4FNQ6</accession>
<dbReference type="Pfam" id="PF00005">
    <property type="entry name" value="ABC_tran"/>
    <property type="match status" value="1"/>
</dbReference>
<dbReference type="InterPro" id="IPR003439">
    <property type="entry name" value="ABC_transporter-like_ATP-bd"/>
</dbReference>
<comment type="catalytic activity">
    <reaction evidence="9">
        <text>a quaternary ammonium(out) + ATP + H2O = a quaternary ammonium(in) + ADP + phosphate + H(+)</text>
        <dbReference type="Rhea" id="RHEA:11036"/>
        <dbReference type="ChEBI" id="CHEBI:15377"/>
        <dbReference type="ChEBI" id="CHEBI:15378"/>
        <dbReference type="ChEBI" id="CHEBI:30616"/>
        <dbReference type="ChEBI" id="CHEBI:35267"/>
        <dbReference type="ChEBI" id="CHEBI:43474"/>
        <dbReference type="ChEBI" id="CHEBI:456216"/>
        <dbReference type="EC" id="7.6.2.9"/>
    </reaction>
</comment>
<dbReference type="GO" id="GO:0005524">
    <property type="term" value="F:ATP binding"/>
    <property type="evidence" value="ECO:0007669"/>
    <property type="project" value="UniProtKB-KW"/>
</dbReference>
<dbReference type="InterPro" id="IPR027417">
    <property type="entry name" value="P-loop_NTPase"/>
</dbReference>
<dbReference type="PANTHER" id="PTHR42781:SF4">
    <property type="entry name" value="SPERMIDINE_PUTRESCINE IMPORT ATP-BINDING PROTEIN POTA"/>
    <property type="match status" value="1"/>
</dbReference>
<dbReference type="InterPro" id="IPR008995">
    <property type="entry name" value="Mo/tungstate-bd_C_term_dom"/>
</dbReference>
<evidence type="ECO:0000256" key="4">
    <source>
        <dbReference type="ARBA" id="ARBA00022741"/>
    </source>
</evidence>
<keyword evidence="6" id="KW-0408">Iron</keyword>
<dbReference type="PROSITE" id="PS50893">
    <property type="entry name" value="ABC_TRANSPORTER_2"/>
    <property type="match status" value="1"/>
</dbReference>
<dbReference type="InterPro" id="IPR017871">
    <property type="entry name" value="ABC_transporter-like_CS"/>
</dbReference>
<dbReference type="InterPro" id="IPR003593">
    <property type="entry name" value="AAA+_ATPase"/>
</dbReference>
<dbReference type="PROSITE" id="PS00211">
    <property type="entry name" value="ABC_TRANSPORTER_1"/>
    <property type="match status" value="1"/>
</dbReference>
<keyword evidence="1" id="KW-0813">Transport</keyword>
<evidence type="ECO:0000256" key="12">
    <source>
        <dbReference type="ARBA" id="ARBA00070305"/>
    </source>
</evidence>
<dbReference type="RefSeq" id="WP_053602009.1">
    <property type="nucleotide sequence ID" value="NZ_CP012600.1"/>
</dbReference>
<evidence type="ECO:0000256" key="9">
    <source>
        <dbReference type="ARBA" id="ARBA00052482"/>
    </source>
</evidence>
<dbReference type="Pfam" id="PF08402">
    <property type="entry name" value="TOBE_2"/>
    <property type="match status" value="1"/>
</dbReference>
<dbReference type="Gene3D" id="3.40.50.300">
    <property type="entry name" value="P-loop containing nucleotide triphosphate hydrolases"/>
    <property type="match status" value="1"/>
</dbReference>
<proteinExistence type="predicted"/>